<dbReference type="STRING" id="879305.HMPREF9290_0352"/>
<keyword evidence="3 7" id="KW-0812">Transmembrane</keyword>
<keyword evidence="6 7" id="KW-0472">Membrane</keyword>
<dbReference type="EMBL" id="AEXM01000026">
    <property type="protein sequence ID" value="EGC81910.1"/>
    <property type="molecule type" value="Genomic_DNA"/>
</dbReference>
<evidence type="ECO:0000256" key="1">
    <source>
        <dbReference type="ARBA" id="ARBA00004141"/>
    </source>
</evidence>
<feature type="transmembrane region" description="Helical" evidence="7">
    <location>
        <begin position="12"/>
        <end position="30"/>
    </location>
</feature>
<dbReference type="GO" id="GO:0004252">
    <property type="term" value="F:serine-type endopeptidase activity"/>
    <property type="evidence" value="ECO:0007669"/>
    <property type="project" value="InterPro"/>
</dbReference>
<proteinExistence type="inferred from homology"/>
<dbReference type="InterPro" id="IPR035952">
    <property type="entry name" value="Rhomboid-like_sf"/>
</dbReference>
<keyword evidence="5 7" id="KW-1133">Transmembrane helix</keyword>
<gene>
    <name evidence="9" type="ORF">HMPREF9290_0352</name>
</gene>
<organism evidence="9 10">
    <name type="scientific">Anaerococcus prevotii ACS-065-V-Col13</name>
    <dbReference type="NCBI Taxonomy" id="879305"/>
    <lineage>
        <taxon>Bacteria</taxon>
        <taxon>Bacillati</taxon>
        <taxon>Bacillota</taxon>
        <taxon>Tissierellia</taxon>
        <taxon>Tissierellales</taxon>
        <taxon>Peptoniphilaceae</taxon>
        <taxon>Anaerococcus</taxon>
    </lineage>
</organism>
<evidence type="ECO:0000313" key="10">
    <source>
        <dbReference type="Proteomes" id="UP000005286"/>
    </source>
</evidence>
<accession>F0GVY6</accession>
<dbReference type="InterPro" id="IPR022764">
    <property type="entry name" value="Peptidase_S54_rhomboid_dom"/>
</dbReference>
<dbReference type="Gene3D" id="1.20.1540.10">
    <property type="entry name" value="Rhomboid-like"/>
    <property type="match status" value="1"/>
</dbReference>
<feature type="transmembrane region" description="Helical" evidence="7">
    <location>
        <begin position="56"/>
        <end position="80"/>
    </location>
</feature>
<dbReference type="PANTHER" id="PTHR43731">
    <property type="entry name" value="RHOMBOID PROTEASE"/>
    <property type="match status" value="1"/>
</dbReference>
<feature type="transmembrane region" description="Helical" evidence="7">
    <location>
        <begin position="173"/>
        <end position="192"/>
    </location>
</feature>
<comment type="similarity">
    <text evidence="2">Belongs to the peptidase S54 family.</text>
</comment>
<comment type="caution">
    <text evidence="9">The sequence shown here is derived from an EMBL/GenBank/DDBJ whole genome shotgun (WGS) entry which is preliminary data.</text>
</comment>
<dbReference type="Proteomes" id="UP000005286">
    <property type="component" value="Unassembled WGS sequence"/>
</dbReference>
<dbReference type="PANTHER" id="PTHR43731:SF14">
    <property type="entry name" value="PRESENILIN-ASSOCIATED RHOMBOID-LIKE PROTEIN, MITOCHONDRIAL"/>
    <property type="match status" value="1"/>
</dbReference>
<dbReference type="RefSeq" id="WP_004834956.1">
    <property type="nucleotide sequence ID" value="NZ_AEXM01000026.1"/>
</dbReference>
<dbReference type="PATRIC" id="fig|879305.3.peg.967"/>
<evidence type="ECO:0000256" key="4">
    <source>
        <dbReference type="ARBA" id="ARBA00022801"/>
    </source>
</evidence>
<protein>
    <submittedName>
        <fullName evidence="9">Peptidase, S54 family</fullName>
        <ecNumber evidence="9">3.4.21.-</ecNumber>
    </submittedName>
</protein>
<dbReference type="eggNOG" id="COG0705">
    <property type="taxonomic scope" value="Bacteria"/>
</dbReference>
<evidence type="ECO:0000259" key="8">
    <source>
        <dbReference type="Pfam" id="PF01694"/>
    </source>
</evidence>
<evidence type="ECO:0000256" key="5">
    <source>
        <dbReference type="ARBA" id="ARBA00022989"/>
    </source>
</evidence>
<keyword evidence="10" id="KW-1185">Reference proteome</keyword>
<evidence type="ECO:0000256" key="3">
    <source>
        <dbReference type="ARBA" id="ARBA00022692"/>
    </source>
</evidence>
<dbReference type="InterPro" id="IPR050925">
    <property type="entry name" value="Rhomboid_protease_S54"/>
</dbReference>
<name>F0GVY6_9FIRM</name>
<reference evidence="9 10" key="1">
    <citation type="submission" date="2011-01" db="EMBL/GenBank/DDBJ databases">
        <authorList>
            <person name="Durkin A.S."/>
            <person name="Madupu R."/>
            <person name="Torralba M."/>
            <person name="Gillis M."/>
            <person name="Methe B."/>
            <person name="Sutton G."/>
            <person name="Nelson K.E."/>
        </authorList>
    </citation>
    <scope>NUCLEOTIDE SEQUENCE [LARGE SCALE GENOMIC DNA]</scope>
    <source>
        <strain evidence="9 10">ACS-065-V-Col13</strain>
    </source>
</reference>
<dbReference type="GO" id="GO:0016020">
    <property type="term" value="C:membrane"/>
    <property type="evidence" value="ECO:0007669"/>
    <property type="project" value="UniProtKB-SubCell"/>
</dbReference>
<sequence length="227" mass="24765">MNMNIKKLGETKVTLVLMIVNIAVFILMSLTGGSENISNLVRYGAMVKPLVHDGQWWRILSAAFIHIGFFHIMFNMYFLYNIGPLFERLYGSINFLIIYLLAGVMGNLFTYAFGDVSTVSAGASTSLYGMFGLAMGLMINYKDDAVLRGLGASFISIIVINLIYSLLAPGIGIQGHLGGFLAGVLLAGIFPVVNRNLPLTTIVISVAAFVILCFLFIRIGNKSISIY</sequence>
<comment type="subcellular location">
    <subcellularLocation>
        <location evidence="1">Membrane</location>
        <topology evidence="1">Multi-pass membrane protein</topology>
    </subcellularLocation>
</comment>
<feature type="transmembrane region" description="Helical" evidence="7">
    <location>
        <begin position="92"/>
        <end position="113"/>
    </location>
</feature>
<dbReference type="Pfam" id="PF01694">
    <property type="entry name" value="Rhomboid"/>
    <property type="match status" value="1"/>
</dbReference>
<evidence type="ECO:0000256" key="6">
    <source>
        <dbReference type="ARBA" id="ARBA00023136"/>
    </source>
</evidence>
<dbReference type="EC" id="3.4.21.-" evidence="9"/>
<feature type="transmembrane region" description="Helical" evidence="7">
    <location>
        <begin position="119"/>
        <end position="139"/>
    </location>
</feature>
<feature type="domain" description="Peptidase S54 rhomboid" evidence="8">
    <location>
        <begin position="54"/>
        <end position="189"/>
    </location>
</feature>
<evidence type="ECO:0000256" key="2">
    <source>
        <dbReference type="ARBA" id="ARBA00009045"/>
    </source>
</evidence>
<keyword evidence="4 9" id="KW-0378">Hydrolase</keyword>
<dbReference type="AlphaFoldDB" id="F0GVY6"/>
<dbReference type="SUPFAM" id="SSF144091">
    <property type="entry name" value="Rhomboid-like"/>
    <property type="match status" value="1"/>
</dbReference>
<evidence type="ECO:0000313" key="9">
    <source>
        <dbReference type="EMBL" id="EGC81910.1"/>
    </source>
</evidence>
<evidence type="ECO:0000256" key="7">
    <source>
        <dbReference type="SAM" id="Phobius"/>
    </source>
</evidence>
<feature type="transmembrane region" description="Helical" evidence="7">
    <location>
        <begin position="146"/>
        <end position="167"/>
    </location>
</feature>
<feature type="transmembrane region" description="Helical" evidence="7">
    <location>
        <begin position="199"/>
        <end position="219"/>
    </location>
</feature>